<dbReference type="Proteomes" id="UP000195798">
    <property type="component" value="Chromosome"/>
</dbReference>
<evidence type="ECO:0000313" key="2">
    <source>
        <dbReference type="EMBL" id="ART99277.1"/>
    </source>
</evidence>
<proteinExistence type="predicted"/>
<dbReference type="GO" id="GO:0016787">
    <property type="term" value="F:hydrolase activity"/>
    <property type="evidence" value="ECO:0007669"/>
    <property type="project" value="UniProtKB-KW"/>
</dbReference>
<dbReference type="PANTHER" id="PTHR43433">
    <property type="entry name" value="HYDROLASE, ALPHA/BETA FOLD FAMILY PROTEIN"/>
    <property type="match status" value="1"/>
</dbReference>
<evidence type="ECO:0000259" key="1">
    <source>
        <dbReference type="Pfam" id="PF00561"/>
    </source>
</evidence>
<accession>A0AB33C4X4</accession>
<sequence>MFNARTKSIVINGYSMDYISFGKGNKWLILIPGLSINRIRGHALQMSFMYRQFARKYKVLMFDRRDHLTPSYSIGQMADELYSALRKLGIYKIDVVGVSEGGMIAQKLAINQPDIVHKLVLAVTISEPNNTSNTTIKQWISLAKNNQLKELVWDSFQRSYSTHYIHKHHHLLKLLATITKVKEVDRFIILAQAILNFNVAAQLTKIKCPVFVIGAQQDQVLSVEGTKTIAKILHAPLYIYPHYGHAVYIEAKDFNQRIYNFLMS</sequence>
<dbReference type="InterPro" id="IPR050471">
    <property type="entry name" value="AB_hydrolase"/>
</dbReference>
<dbReference type="RefSeq" id="WP_020807706.1">
    <property type="nucleotide sequence ID" value="NZ_CP021427.1"/>
</dbReference>
<dbReference type="AlphaFoldDB" id="A0AB33C4X4"/>
<gene>
    <name evidence="2" type="ORF">CCE30_10490</name>
</gene>
<name>A0AB33C4X4_LACGS</name>
<protein>
    <submittedName>
        <fullName evidence="2">Alpha/beta hydrolase</fullName>
    </submittedName>
</protein>
<feature type="domain" description="AB hydrolase-1" evidence="1">
    <location>
        <begin position="27"/>
        <end position="139"/>
    </location>
</feature>
<dbReference type="SUPFAM" id="SSF53474">
    <property type="entry name" value="alpha/beta-Hydrolases"/>
    <property type="match status" value="1"/>
</dbReference>
<evidence type="ECO:0000313" key="3">
    <source>
        <dbReference type="Proteomes" id="UP000195798"/>
    </source>
</evidence>
<dbReference type="EMBL" id="CP021427">
    <property type="protein sequence ID" value="ART99277.1"/>
    <property type="molecule type" value="Genomic_DNA"/>
</dbReference>
<reference evidence="2 3" key="1">
    <citation type="submission" date="2017-05" db="EMBL/GenBank/DDBJ databases">
        <authorList>
            <person name="Oh N.-S."/>
        </authorList>
    </citation>
    <scope>NUCLEOTIDE SEQUENCE [LARGE SCALE GENOMIC DNA]</scope>
    <source>
        <strain evidence="2 3">4M13</strain>
    </source>
</reference>
<dbReference type="Gene3D" id="3.40.50.1820">
    <property type="entry name" value="alpha/beta hydrolase"/>
    <property type="match status" value="1"/>
</dbReference>
<dbReference type="PANTHER" id="PTHR43433:SF5">
    <property type="entry name" value="AB HYDROLASE-1 DOMAIN-CONTAINING PROTEIN"/>
    <property type="match status" value="1"/>
</dbReference>
<dbReference type="InterPro" id="IPR000073">
    <property type="entry name" value="AB_hydrolase_1"/>
</dbReference>
<organism evidence="2 3">
    <name type="scientific">Lactobacillus gasseri</name>
    <dbReference type="NCBI Taxonomy" id="1596"/>
    <lineage>
        <taxon>Bacteria</taxon>
        <taxon>Bacillati</taxon>
        <taxon>Bacillota</taxon>
        <taxon>Bacilli</taxon>
        <taxon>Lactobacillales</taxon>
        <taxon>Lactobacillaceae</taxon>
        <taxon>Lactobacillus</taxon>
    </lineage>
</organism>
<dbReference type="Pfam" id="PF00561">
    <property type="entry name" value="Abhydrolase_1"/>
    <property type="match status" value="1"/>
</dbReference>
<keyword evidence="2" id="KW-0378">Hydrolase</keyword>
<dbReference type="InterPro" id="IPR029058">
    <property type="entry name" value="AB_hydrolase_fold"/>
</dbReference>